<dbReference type="Proteomes" id="UP000095280">
    <property type="component" value="Unplaced"/>
</dbReference>
<keyword evidence="1" id="KW-1185">Reference proteome</keyword>
<accession>A0A1I8F4C8</accession>
<proteinExistence type="predicted"/>
<organism evidence="1 2">
    <name type="scientific">Macrostomum lignano</name>
    <dbReference type="NCBI Taxonomy" id="282301"/>
    <lineage>
        <taxon>Eukaryota</taxon>
        <taxon>Metazoa</taxon>
        <taxon>Spiralia</taxon>
        <taxon>Lophotrochozoa</taxon>
        <taxon>Platyhelminthes</taxon>
        <taxon>Rhabditophora</taxon>
        <taxon>Macrostomorpha</taxon>
        <taxon>Macrostomida</taxon>
        <taxon>Macrostomidae</taxon>
        <taxon>Macrostomum</taxon>
    </lineage>
</organism>
<protein>
    <submittedName>
        <fullName evidence="2">Integron gene cassette protein</fullName>
    </submittedName>
</protein>
<evidence type="ECO:0000313" key="2">
    <source>
        <dbReference type="WBParaSite" id="maker-unitig_20158-snap-gene-0.2-mRNA-1"/>
    </source>
</evidence>
<reference evidence="2" key="1">
    <citation type="submission" date="2016-11" db="UniProtKB">
        <authorList>
            <consortium name="WormBaseParasite"/>
        </authorList>
    </citation>
    <scope>IDENTIFICATION</scope>
</reference>
<dbReference type="WBParaSite" id="maker-unitig_20158-snap-gene-0.2-mRNA-1">
    <property type="protein sequence ID" value="maker-unitig_20158-snap-gene-0.2-mRNA-1"/>
    <property type="gene ID" value="maker-unitig_20158-snap-gene-0.2"/>
</dbReference>
<evidence type="ECO:0000313" key="1">
    <source>
        <dbReference type="Proteomes" id="UP000095280"/>
    </source>
</evidence>
<dbReference type="AlphaFoldDB" id="A0A1I8F4C8"/>
<name>A0A1I8F4C8_9PLAT</name>
<sequence length="102" mass="10654">ADGLELSSRRAAAQPRPSVRHVCADLRWLATGIDFAVVWEALKTVRGSGCGSSVPASSWWLASPRCAKSWNRPACLCVESVQAAESGLSASAGASEVTPLIT</sequence>